<comment type="caution">
    <text evidence="1">The sequence shown here is derived from an EMBL/GenBank/DDBJ whole genome shotgun (WGS) entry which is preliminary data.</text>
</comment>
<feature type="non-terminal residue" evidence="1">
    <location>
        <position position="1"/>
    </location>
</feature>
<name>X1HI24_9ZZZZ</name>
<dbReference type="Gene3D" id="1.50.10.10">
    <property type="match status" value="1"/>
</dbReference>
<dbReference type="AlphaFoldDB" id="X1HI24"/>
<dbReference type="EMBL" id="BARU01029630">
    <property type="protein sequence ID" value="GAH69122.1"/>
    <property type="molecule type" value="Genomic_DNA"/>
</dbReference>
<dbReference type="InterPro" id="IPR008928">
    <property type="entry name" value="6-hairpin_glycosidase_sf"/>
</dbReference>
<dbReference type="GO" id="GO:0005975">
    <property type="term" value="P:carbohydrate metabolic process"/>
    <property type="evidence" value="ECO:0007669"/>
    <property type="project" value="InterPro"/>
</dbReference>
<evidence type="ECO:0000313" key="1">
    <source>
        <dbReference type="EMBL" id="GAH69122.1"/>
    </source>
</evidence>
<organism evidence="1">
    <name type="scientific">marine sediment metagenome</name>
    <dbReference type="NCBI Taxonomy" id="412755"/>
    <lineage>
        <taxon>unclassified sequences</taxon>
        <taxon>metagenomes</taxon>
        <taxon>ecological metagenomes</taxon>
    </lineage>
</organism>
<protein>
    <submittedName>
        <fullName evidence="1">Uncharacterized protein</fullName>
    </submittedName>
</protein>
<dbReference type="InterPro" id="IPR012341">
    <property type="entry name" value="6hp_glycosidase-like_sf"/>
</dbReference>
<proteinExistence type="predicted"/>
<gene>
    <name evidence="1" type="ORF">S03H2_47102</name>
</gene>
<sequence>LIENIRAVELQAVMAQAAKSMKYYAELIDAHGDMDLWTRMEREYMLRLRDLWHDEWFHDYDTAKKTFTPYTDPLHLTPIMVVIAILKPPLCPTTERLVDFL</sequence>
<dbReference type="SUPFAM" id="SSF48208">
    <property type="entry name" value="Six-hairpin glycosidases"/>
    <property type="match status" value="1"/>
</dbReference>
<accession>X1HI24</accession>
<reference evidence="1" key="1">
    <citation type="journal article" date="2014" name="Front. Microbiol.">
        <title>High frequency of phylogenetically diverse reductive dehalogenase-homologous genes in deep subseafloor sedimentary metagenomes.</title>
        <authorList>
            <person name="Kawai M."/>
            <person name="Futagami T."/>
            <person name="Toyoda A."/>
            <person name="Takaki Y."/>
            <person name="Nishi S."/>
            <person name="Hori S."/>
            <person name="Arai W."/>
            <person name="Tsubouchi T."/>
            <person name="Morono Y."/>
            <person name="Uchiyama I."/>
            <person name="Ito T."/>
            <person name="Fujiyama A."/>
            <person name="Inagaki F."/>
            <person name="Takami H."/>
        </authorList>
    </citation>
    <scope>NUCLEOTIDE SEQUENCE</scope>
    <source>
        <strain evidence="1">Expedition CK06-06</strain>
    </source>
</reference>